<evidence type="ECO:0000256" key="1">
    <source>
        <dbReference type="SAM" id="MobiDB-lite"/>
    </source>
</evidence>
<protein>
    <recommendedName>
        <fullName evidence="5">Secreted protein</fullName>
    </recommendedName>
</protein>
<dbReference type="AlphaFoldDB" id="A0A6G9H1T0"/>
<accession>A0A6G9H1T0</accession>
<proteinExistence type="predicted"/>
<dbReference type="Proteomes" id="UP000501179">
    <property type="component" value="Chromosome"/>
</dbReference>
<feature type="compositionally biased region" description="Low complexity" evidence="1">
    <location>
        <begin position="24"/>
        <end position="33"/>
    </location>
</feature>
<evidence type="ECO:0000313" key="4">
    <source>
        <dbReference type="Proteomes" id="UP000501179"/>
    </source>
</evidence>
<evidence type="ECO:0008006" key="5">
    <source>
        <dbReference type="Google" id="ProtNLM"/>
    </source>
</evidence>
<feature type="compositionally biased region" description="Gly residues" evidence="1">
    <location>
        <begin position="34"/>
        <end position="49"/>
    </location>
</feature>
<gene>
    <name evidence="3" type="ORF">HA039_19955</name>
</gene>
<dbReference type="EMBL" id="CP050177">
    <property type="protein sequence ID" value="QIQ04276.1"/>
    <property type="molecule type" value="Genomic_DNA"/>
</dbReference>
<evidence type="ECO:0000313" key="3">
    <source>
        <dbReference type="EMBL" id="QIQ04276.1"/>
    </source>
</evidence>
<evidence type="ECO:0000256" key="2">
    <source>
        <dbReference type="SAM" id="SignalP"/>
    </source>
</evidence>
<reference evidence="3 4" key="1">
    <citation type="submission" date="2020-03" db="EMBL/GenBank/DDBJ databases">
        <title>A novel species.</title>
        <authorList>
            <person name="Gao J."/>
        </authorList>
    </citation>
    <scope>NUCLEOTIDE SEQUENCE [LARGE SCALE GENOMIC DNA]</scope>
    <source>
        <strain evidence="3 4">QMT-12</strain>
    </source>
</reference>
<sequence length="176" mass="17869">MIRRRLKFAAVLVAVVLALTGFSSGHGKSRGSSGSSGSGGSSGDSGGGCSNSKKSNGSYGGTHSDSDTDYSYDNTPTAKATSGNDVVAEVITCVRRAAGKRKAVTYATVRVQAPTGTTATYEVDVDFRGASGAVLDNADTEVTLDSGESTTVRIPMETPSTLRNVTGCKATARVAS</sequence>
<feature type="chain" id="PRO_5039275365" description="Secreted protein" evidence="2">
    <location>
        <begin position="26"/>
        <end position="176"/>
    </location>
</feature>
<dbReference type="RefSeq" id="WP_167031793.1">
    <property type="nucleotide sequence ID" value="NZ_CP050177.1"/>
</dbReference>
<dbReference type="KEGG" id="slia:HA039_19955"/>
<keyword evidence="4" id="KW-1185">Reference proteome</keyword>
<feature type="signal peptide" evidence="2">
    <location>
        <begin position="1"/>
        <end position="25"/>
    </location>
</feature>
<keyword evidence="2" id="KW-0732">Signal</keyword>
<feature type="region of interest" description="Disordered" evidence="1">
    <location>
        <begin position="24"/>
        <end position="80"/>
    </location>
</feature>
<organism evidence="3 4">
    <name type="scientific">Streptomyces liangshanensis</name>
    <dbReference type="NCBI Taxonomy" id="2717324"/>
    <lineage>
        <taxon>Bacteria</taxon>
        <taxon>Bacillati</taxon>
        <taxon>Actinomycetota</taxon>
        <taxon>Actinomycetes</taxon>
        <taxon>Kitasatosporales</taxon>
        <taxon>Streptomycetaceae</taxon>
        <taxon>Streptomyces</taxon>
    </lineage>
</organism>
<name>A0A6G9H1T0_9ACTN</name>